<dbReference type="AlphaFoldDB" id="A0A183JB43"/>
<protein>
    <submittedName>
        <fullName evidence="3">Transposase</fullName>
    </submittedName>
</protein>
<evidence type="ECO:0000313" key="3">
    <source>
        <dbReference type="WBParaSite" id="SBAD_0001350701-mRNA-1"/>
    </source>
</evidence>
<organism evidence="3">
    <name type="scientific">Soboliphyme baturini</name>
    <dbReference type="NCBI Taxonomy" id="241478"/>
    <lineage>
        <taxon>Eukaryota</taxon>
        <taxon>Metazoa</taxon>
        <taxon>Ecdysozoa</taxon>
        <taxon>Nematoda</taxon>
        <taxon>Enoplea</taxon>
        <taxon>Dorylaimia</taxon>
        <taxon>Dioctophymatida</taxon>
        <taxon>Dioctophymatoidea</taxon>
        <taxon>Soboliphymatidae</taxon>
        <taxon>Soboliphyme</taxon>
    </lineage>
</organism>
<evidence type="ECO:0000313" key="2">
    <source>
        <dbReference type="Proteomes" id="UP000270296"/>
    </source>
</evidence>
<sequence length="87" mass="9781">MMVWVLLSKFAMREIARYRQSFSIQKTAVRSQFGACRLRSADFKAGALWSRFIGPRPRDLVVHALLAMATQKTPSPPSLPHGGKTCF</sequence>
<dbReference type="WBParaSite" id="SBAD_0001350701-mRNA-1">
    <property type="protein sequence ID" value="SBAD_0001350701-mRNA-1"/>
    <property type="gene ID" value="SBAD_0001350701"/>
</dbReference>
<reference evidence="3" key="1">
    <citation type="submission" date="2016-06" db="UniProtKB">
        <authorList>
            <consortium name="WormBaseParasite"/>
        </authorList>
    </citation>
    <scope>IDENTIFICATION</scope>
</reference>
<evidence type="ECO:0000313" key="1">
    <source>
        <dbReference type="EMBL" id="VDP54000.1"/>
    </source>
</evidence>
<reference evidence="1 2" key="2">
    <citation type="submission" date="2018-11" db="EMBL/GenBank/DDBJ databases">
        <authorList>
            <consortium name="Pathogen Informatics"/>
        </authorList>
    </citation>
    <scope>NUCLEOTIDE SEQUENCE [LARGE SCALE GENOMIC DNA]</scope>
</reference>
<keyword evidence="2" id="KW-1185">Reference proteome</keyword>
<dbReference type="EMBL" id="UZAM01020185">
    <property type="protein sequence ID" value="VDP54000.1"/>
    <property type="molecule type" value="Genomic_DNA"/>
</dbReference>
<dbReference type="Proteomes" id="UP000270296">
    <property type="component" value="Unassembled WGS sequence"/>
</dbReference>
<name>A0A183JB43_9BILA</name>
<proteinExistence type="predicted"/>
<gene>
    <name evidence="1" type="ORF">SBAD_LOCUS13091</name>
</gene>
<accession>A0A183JB43</accession>